<dbReference type="InterPro" id="IPR051928">
    <property type="entry name" value="NorD/CobT"/>
</dbReference>
<dbReference type="PANTHER" id="PTHR41248">
    <property type="entry name" value="NORD PROTEIN"/>
    <property type="match status" value="1"/>
</dbReference>
<gene>
    <name evidence="2" type="ORF">CDL23_14525</name>
</gene>
<dbReference type="InterPro" id="IPR036465">
    <property type="entry name" value="vWFA_dom_sf"/>
</dbReference>
<proteinExistence type="predicted"/>
<dbReference type="Proteomes" id="UP000235093">
    <property type="component" value="Unassembled WGS sequence"/>
</dbReference>
<dbReference type="SUPFAM" id="SSF53300">
    <property type="entry name" value="vWA-like"/>
    <property type="match status" value="1"/>
</dbReference>
<organism evidence="2 3">
    <name type="scientific">Mediterraneibacter gnavus</name>
    <name type="common">Ruminococcus gnavus</name>
    <dbReference type="NCBI Taxonomy" id="33038"/>
    <lineage>
        <taxon>Bacteria</taxon>
        <taxon>Bacillati</taxon>
        <taxon>Bacillota</taxon>
        <taxon>Clostridia</taxon>
        <taxon>Lachnospirales</taxon>
        <taxon>Lachnospiraceae</taxon>
        <taxon>Mediterraneibacter</taxon>
    </lineage>
</organism>
<dbReference type="AlphaFoldDB" id="A0A2N5P9B8"/>
<dbReference type="Gene3D" id="3.40.50.410">
    <property type="entry name" value="von Willebrand factor, type A domain"/>
    <property type="match status" value="1"/>
</dbReference>
<name>A0A2N5P9B8_MEDGN</name>
<reference evidence="2 3" key="1">
    <citation type="journal article" date="2017" name="Genome Med.">
        <title>A novel Ruminococcus gnavus clade enriched in inflammatory bowel disease patients.</title>
        <authorList>
            <person name="Hall A.B."/>
            <person name="Yassour M."/>
            <person name="Sauk J."/>
            <person name="Garner A."/>
            <person name="Jiang X."/>
            <person name="Arthur T."/>
            <person name="Lagoudas G.K."/>
            <person name="Vatanen T."/>
            <person name="Fornelos N."/>
            <person name="Wilson R."/>
            <person name="Bertha M."/>
            <person name="Cohen M."/>
            <person name="Garber J."/>
            <person name="Khalili H."/>
            <person name="Gevers D."/>
            <person name="Ananthakrishnan A.N."/>
            <person name="Kugathasan S."/>
            <person name="Lander E.S."/>
            <person name="Blainey P."/>
            <person name="Vlamakis H."/>
            <person name="Xavier R.J."/>
            <person name="Huttenhower C."/>
        </authorList>
    </citation>
    <scope>NUCLEOTIDE SEQUENCE [LARGE SCALE GENOMIC DNA]</scope>
    <source>
        <strain evidence="2 3">RJX1125</strain>
    </source>
</reference>
<sequence>MYGDLCRVRKGICMRSERIRNSRQTEKRLLRDMEVFFSPQFLRLVQRIGKEITDKHDAQIRFYSDATDHRAGYFEGRYIYINTMNILTQSFPTLDLRSKSLIGVEGHECGHQNYSSIYLRRKYIDGIANGILYPAWPIPETEQETKFLQSMKEGFQKKDAVLLGLYLQTAGRLHGYLEDAFIEEQMCRRFPGSIRQGILQNRKRNMEQISSLKSQIVQEKSKLKIMLLLLVQYMFTHKVNVWDGEVTEYMELLRNCIPVLSKAIADMGESTRYLATNQILLKLWPLFLEETEGIERKIKSAGENKENVLKQTFDEWKEDLPQYSEEPSCREIRMERKEASDVLWNGGELKHTVSEEIQSVQMEGESVTKEQESLTEEKTEPLLSELQQETVKTIDIGRELQNICLELKREAREKRYEEWMRERLKEILENTEFTPVNQEIKKHIFRKEIISQAAYQKYRNLKPQIKHIQTKMKQDLLPVLKRKKTYILREQHMGKGLDMAHLWNPEKRIFKTKIPSRNMDTAIGFLLDQSGSIDNKRWETSVLTSLCVVEFAQILGIPICVNGHCTGTEQTGRRQEEIVCLHSYLEFEEKKEGKYRILDMETSGANRDGAALLYMAEKMAKRTEKMKILIFFCDGLPNAQGYGGKVAREDLQNVQKRLKQKQIILLVAAIGTDQEDIRKIYGNACINAEDLERLPQQIVKKLLDYMG</sequence>
<evidence type="ECO:0000259" key="1">
    <source>
        <dbReference type="Pfam" id="PF00092"/>
    </source>
</evidence>
<comment type="caution">
    <text evidence="2">The sequence shown here is derived from an EMBL/GenBank/DDBJ whole genome shotgun (WGS) entry which is preliminary data.</text>
</comment>
<evidence type="ECO:0000313" key="3">
    <source>
        <dbReference type="Proteomes" id="UP000235093"/>
    </source>
</evidence>
<protein>
    <recommendedName>
        <fullName evidence="1">VWFA domain-containing protein</fullName>
    </recommendedName>
</protein>
<accession>A0A2N5P9B8</accession>
<feature type="domain" description="VWFA" evidence="1">
    <location>
        <begin position="523"/>
        <end position="680"/>
    </location>
</feature>
<dbReference type="Pfam" id="PF00092">
    <property type="entry name" value="VWA"/>
    <property type="match status" value="1"/>
</dbReference>
<dbReference type="EMBL" id="NIHT01000030">
    <property type="protein sequence ID" value="PLT71738.1"/>
    <property type="molecule type" value="Genomic_DNA"/>
</dbReference>
<dbReference type="InterPro" id="IPR002035">
    <property type="entry name" value="VWF_A"/>
</dbReference>
<evidence type="ECO:0000313" key="2">
    <source>
        <dbReference type="EMBL" id="PLT71738.1"/>
    </source>
</evidence>
<dbReference type="PANTHER" id="PTHR41248:SF1">
    <property type="entry name" value="NORD PROTEIN"/>
    <property type="match status" value="1"/>
</dbReference>